<keyword evidence="5" id="KW-1185">Reference proteome</keyword>
<feature type="transmembrane region" description="Helical" evidence="2">
    <location>
        <begin position="91"/>
        <end position="110"/>
    </location>
</feature>
<organism evidence="4 5">
    <name type="scientific">Lentinus brumalis</name>
    <dbReference type="NCBI Taxonomy" id="2498619"/>
    <lineage>
        <taxon>Eukaryota</taxon>
        <taxon>Fungi</taxon>
        <taxon>Dikarya</taxon>
        <taxon>Basidiomycota</taxon>
        <taxon>Agaricomycotina</taxon>
        <taxon>Agaricomycetes</taxon>
        <taxon>Polyporales</taxon>
        <taxon>Polyporaceae</taxon>
        <taxon>Lentinus</taxon>
    </lineage>
</organism>
<dbReference type="InterPro" id="IPR045339">
    <property type="entry name" value="DUF6534"/>
</dbReference>
<feature type="transmembrane region" description="Helical" evidence="2">
    <location>
        <begin position="166"/>
        <end position="187"/>
    </location>
</feature>
<feature type="transmembrane region" description="Helical" evidence="2">
    <location>
        <begin position="12"/>
        <end position="37"/>
    </location>
</feature>
<feature type="transmembrane region" description="Helical" evidence="2">
    <location>
        <begin position="119"/>
        <end position="146"/>
    </location>
</feature>
<feature type="transmembrane region" description="Helical" evidence="2">
    <location>
        <begin position="49"/>
        <end position="71"/>
    </location>
</feature>
<protein>
    <recommendedName>
        <fullName evidence="3">DUF6534 domain-containing protein</fullName>
    </recommendedName>
</protein>
<dbReference type="PANTHER" id="PTHR40465:SF1">
    <property type="entry name" value="DUF6534 DOMAIN-CONTAINING PROTEIN"/>
    <property type="match status" value="1"/>
</dbReference>
<dbReference type="EMBL" id="KZ857418">
    <property type="protein sequence ID" value="RDX47523.1"/>
    <property type="molecule type" value="Genomic_DNA"/>
</dbReference>
<feature type="region of interest" description="Disordered" evidence="1">
    <location>
        <begin position="302"/>
        <end position="347"/>
    </location>
</feature>
<evidence type="ECO:0000256" key="1">
    <source>
        <dbReference type="SAM" id="MobiDB-lite"/>
    </source>
</evidence>
<dbReference type="AlphaFoldDB" id="A0A371D4R3"/>
<dbReference type="Proteomes" id="UP000256964">
    <property type="component" value="Unassembled WGS sequence"/>
</dbReference>
<accession>A0A371D4R3</accession>
<keyword evidence="2" id="KW-1133">Transmembrane helix</keyword>
<dbReference type="PANTHER" id="PTHR40465">
    <property type="entry name" value="CHROMOSOME 1, WHOLE GENOME SHOTGUN SEQUENCE"/>
    <property type="match status" value="1"/>
</dbReference>
<proteinExistence type="predicted"/>
<name>A0A371D4R3_9APHY</name>
<evidence type="ECO:0000256" key="2">
    <source>
        <dbReference type="SAM" id="Phobius"/>
    </source>
</evidence>
<sequence>MEAPSIDPGPLIAPLFLANSLNWLALGVLLVQCCFYLQNFPTDQRWIRVLVASIFVLELVQTATTTHQAWWYTVTNWNNPAALLTFPWSAMTVPIMAGIIAAIVQMFYAWRVFVLSSNWILCGMAILIVVLSLLQCITSIVVSVLFQLNATPVELERLRHGFELWITSSFVCDVLIAGNMLYILYTVRNQSIWERASGIVGRLIGITIGTGAAIALCGALTLGLFATTVGASFQYLPAAYIWGKLYSNSVMVSLNSRKAHNAVGTATTDYESYSMRFQTRDTYRENTFGAIPEVGDYKTAAGLSRRSGGQQRDSVDAFAAQAKHSPRSMEDGSQISGLSGDTRVPII</sequence>
<keyword evidence="2" id="KW-0812">Transmembrane</keyword>
<evidence type="ECO:0000313" key="5">
    <source>
        <dbReference type="Proteomes" id="UP000256964"/>
    </source>
</evidence>
<reference evidence="4 5" key="1">
    <citation type="journal article" date="2018" name="Biotechnol. Biofuels">
        <title>Integrative visual omics of the white-rot fungus Polyporus brumalis exposes the biotechnological potential of its oxidative enzymes for delignifying raw plant biomass.</title>
        <authorList>
            <person name="Miyauchi S."/>
            <person name="Rancon A."/>
            <person name="Drula E."/>
            <person name="Hage H."/>
            <person name="Chaduli D."/>
            <person name="Favel A."/>
            <person name="Grisel S."/>
            <person name="Henrissat B."/>
            <person name="Herpoel-Gimbert I."/>
            <person name="Ruiz-Duenas F.J."/>
            <person name="Chevret D."/>
            <person name="Hainaut M."/>
            <person name="Lin J."/>
            <person name="Wang M."/>
            <person name="Pangilinan J."/>
            <person name="Lipzen A."/>
            <person name="Lesage-Meessen L."/>
            <person name="Navarro D."/>
            <person name="Riley R."/>
            <person name="Grigoriev I.V."/>
            <person name="Zhou S."/>
            <person name="Raouche S."/>
            <person name="Rosso M.N."/>
        </authorList>
    </citation>
    <scope>NUCLEOTIDE SEQUENCE [LARGE SCALE GENOMIC DNA]</scope>
    <source>
        <strain evidence="4 5">BRFM 1820</strain>
    </source>
</reference>
<feature type="transmembrane region" description="Helical" evidence="2">
    <location>
        <begin position="199"/>
        <end position="226"/>
    </location>
</feature>
<evidence type="ECO:0000259" key="3">
    <source>
        <dbReference type="Pfam" id="PF20152"/>
    </source>
</evidence>
<dbReference type="OrthoDB" id="3262409at2759"/>
<keyword evidence="2" id="KW-0472">Membrane</keyword>
<dbReference type="STRING" id="139420.A0A371D4R3"/>
<evidence type="ECO:0000313" key="4">
    <source>
        <dbReference type="EMBL" id="RDX47523.1"/>
    </source>
</evidence>
<gene>
    <name evidence="4" type="ORF">OH76DRAFT_1484659</name>
</gene>
<feature type="domain" description="DUF6534" evidence="3">
    <location>
        <begin position="169"/>
        <end position="258"/>
    </location>
</feature>
<dbReference type="Pfam" id="PF20152">
    <property type="entry name" value="DUF6534"/>
    <property type="match status" value="1"/>
</dbReference>